<dbReference type="Proteomes" id="UP000594042">
    <property type="component" value="Chromosome"/>
</dbReference>
<dbReference type="Gene3D" id="2.180.10.10">
    <property type="entry name" value="RHS repeat-associated core"/>
    <property type="match status" value="1"/>
</dbReference>
<gene>
    <name evidence="1" type="ORF">Cop2CBH44_19520</name>
</gene>
<reference evidence="2" key="1">
    <citation type="submission" date="2020-07" db="EMBL/GenBank/DDBJ databases">
        <title>Complete genome sequencing of Coprobacter sp. strain 2CBH44.</title>
        <authorList>
            <person name="Sakamoto M."/>
            <person name="Murakami T."/>
            <person name="Mori H."/>
        </authorList>
    </citation>
    <scope>NUCLEOTIDE SEQUENCE [LARGE SCALE GENOMIC DNA]</scope>
    <source>
        <strain evidence="2">2CBH44</strain>
    </source>
</reference>
<sequence>MKRYTFSTKALSFSIILSCGMFFPQIIEAQKANKILDLLQQGKISKAVEKRNRVYSNDGAKELMLADICDCILFNTKEYKAYDPYKAYSIFKDTYLKHKDNKDANKFLTKHKTSFLKIQTQIENNILADAKVLNTEEGYNKAISVCDSCSYLSEAKVLQEEVVYNNAISEGTLEGYNYFLSHYPESEKVEEITALADKIIFEKLDDTIEAYSAFIQQYPKSKLVAEAQNRIYNLAYNNTIEQNTLEAYNGLIQRYPNHPKKEEIQNKIEELSFKSLSTDFTMKAYDSFISKFPQSKYIIQANTLIRPINQNEWHWKSNGLKGYVKSTTETSSKEGGKNNSNSTDIITQYNELGEVILEQITTGKDVKITQILYHPDFSLSAIIESNGRKRYDYKNGLLNKITFINSRKKESPIAIFKYDNGGRLIERTDYITGVKGSTITQYTYNANDSIISSKKYKSTTPKNTTIQQYIDGKVVSSTETIGKQTTQKRYTYNDKGDLIKITTTKNNKDTENTTYEYLYDETGNWTKQSMFINGTLNIVRQRAIEYFYK</sequence>
<dbReference type="KEGG" id="copr:Cop2CBH44_19520"/>
<accession>A0A7G1HV18</accession>
<name>A0A7G1HV18_9BACT</name>
<dbReference type="AlphaFoldDB" id="A0A7G1HV18"/>
<protein>
    <submittedName>
        <fullName evidence="1">Uncharacterized protein</fullName>
    </submittedName>
</protein>
<proteinExistence type="predicted"/>
<evidence type="ECO:0000313" key="2">
    <source>
        <dbReference type="Proteomes" id="UP000594042"/>
    </source>
</evidence>
<dbReference type="Gene3D" id="1.25.40.10">
    <property type="entry name" value="Tetratricopeptide repeat domain"/>
    <property type="match status" value="1"/>
</dbReference>
<dbReference type="EMBL" id="AP023322">
    <property type="protein sequence ID" value="BCI63599.1"/>
    <property type="molecule type" value="Genomic_DNA"/>
</dbReference>
<organism evidence="1 2">
    <name type="scientific">Coprobacter secundus subsp. similis</name>
    <dbReference type="NCBI Taxonomy" id="2751153"/>
    <lineage>
        <taxon>Bacteria</taxon>
        <taxon>Pseudomonadati</taxon>
        <taxon>Bacteroidota</taxon>
        <taxon>Bacteroidia</taxon>
        <taxon>Bacteroidales</taxon>
        <taxon>Barnesiellaceae</taxon>
        <taxon>Coprobacter</taxon>
    </lineage>
</organism>
<keyword evidence="2" id="KW-1185">Reference proteome</keyword>
<dbReference type="RefSeq" id="WP_200754717.1">
    <property type="nucleotide sequence ID" value="NZ_AP023322.1"/>
</dbReference>
<dbReference type="InterPro" id="IPR011990">
    <property type="entry name" value="TPR-like_helical_dom_sf"/>
</dbReference>
<evidence type="ECO:0000313" key="1">
    <source>
        <dbReference type="EMBL" id="BCI63599.1"/>
    </source>
</evidence>